<dbReference type="eggNOG" id="ENOG5032Y4C">
    <property type="taxonomic scope" value="Bacteria"/>
</dbReference>
<keyword evidence="3" id="KW-1185">Reference proteome</keyword>
<reference evidence="2 3" key="1">
    <citation type="journal article" date="2017" name="Antonie Van Leeuwenhoek">
        <title>Rhizobium rhizosphaerae sp. nov., a novel species isolated from rice rhizosphere.</title>
        <authorList>
            <person name="Zhao J.J."/>
            <person name="Zhang J."/>
            <person name="Zhang R.J."/>
            <person name="Zhang C.W."/>
            <person name="Yin H.Q."/>
            <person name="Zhang X.X."/>
        </authorList>
    </citation>
    <scope>NUCLEOTIDE SEQUENCE [LARGE SCALE GENOMIC DNA]</scope>
    <source>
        <strain evidence="2 3">BSs20135</strain>
    </source>
</reference>
<name>K6YQ95_9ALTE</name>
<evidence type="ECO:0000256" key="1">
    <source>
        <dbReference type="SAM" id="Phobius"/>
    </source>
</evidence>
<organism evidence="2 3">
    <name type="scientific">Paraglaciecola arctica BSs20135</name>
    <dbReference type="NCBI Taxonomy" id="493475"/>
    <lineage>
        <taxon>Bacteria</taxon>
        <taxon>Pseudomonadati</taxon>
        <taxon>Pseudomonadota</taxon>
        <taxon>Gammaproteobacteria</taxon>
        <taxon>Alteromonadales</taxon>
        <taxon>Alteromonadaceae</taxon>
        <taxon>Paraglaciecola</taxon>
    </lineage>
</organism>
<keyword evidence="1" id="KW-0472">Membrane</keyword>
<gene>
    <name evidence="2" type="ORF">GARC_3364</name>
</gene>
<keyword evidence="1" id="KW-0812">Transmembrane</keyword>
<evidence type="ECO:0000313" key="2">
    <source>
        <dbReference type="EMBL" id="GAC20322.1"/>
    </source>
</evidence>
<protein>
    <submittedName>
        <fullName evidence="2">Uncharacterized protein</fullName>
    </submittedName>
</protein>
<feature type="transmembrane region" description="Helical" evidence="1">
    <location>
        <begin position="15"/>
        <end position="35"/>
    </location>
</feature>
<dbReference type="InterPro" id="IPR045749">
    <property type="entry name" value="DUF6090"/>
</dbReference>
<comment type="caution">
    <text evidence="2">The sequence shown here is derived from an EMBL/GenBank/DDBJ whole genome shotgun (WGS) entry which is preliminary data.</text>
</comment>
<dbReference type="OrthoDB" id="6388784at2"/>
<dbReference type="Pfam" id="PF19578">
    <property type="entry name" value="DUF6090"/>
    <property type="match status" value="1"/>
</dbReference>
<keyword evidence="1" id="KW-1133">Transmembrane helix</keyword>
<proteinExistence type="predicted"/>
<dbReference type="STRING" id="493475.GARC_3364"/>
<dbReference type="AlphaFoldDB" id="K6YQ95"/>
<dbReference type="RefSeq" id="WP_007622129.1">
    <property type="nucleotide sequence ID" value="NZ_BAEO01000051.1"/>
</dbReference>
<dbReference type="EMBL" id="BAEO01000051">
    <property type="protein sequence ID" value="GAC20322.1"/>
    <property type="molecule type" value="Genomic_DNA"/>
</dbReference>
<dbReference type="Proteomes" id="UP000006327">
    <property type="component" value="Unassembled WGS sequence"/>
</dbReference>
<accession>K6YQ95</accession>
<evidence type="ECO:0000313" key="3">
    <source>
        <dbReference type="Proteomes" id="UP000006327"/>
    </source>
</evidence>
<sequence length="255" mass="29242">MILRRLTKHIKDQNWFAVGLDFVIVVVGILIAFQITNWNENRAERVQEVRYLSSMKRDVESSIRILNDSIANLQRQQNARQALYTFHAEPAAVMESDELDKLIADGLFSLERANLNQTTFETLKSSGQMSMIKSSELVKALQDLSAKIDKAEVDKNEDFQFTYRIVDPLLIGEGDFDNILMLDLSSIHNRLPWVTKQPGAGYSSDLVRSQRFKNIMLYKALYGQLRLEGFRSILEQHKLILSLIDEHQVKLGVTP</sequence>